<dbReference type="RefSeq" id="WP_380601876.1">
    <property type="nucleotide sequence ID" value="NZ_JBHSDU010000014.1"/>
</dbReference>
<evidence type="ECO:0000313" key="2">
    <source>
        <dbReference type="EMBL" id="MFC4312464.1"/>
    </source>
</evidence>
<evidence type="ECO:0000313" key="3">
    <source>
        <dbReference type="Proteomes" id="UP001595904"/>
    </source>
</evidence>
<accession>A0ABV8T1A6</accession>
<dbReference type="InterPro" id="IPR012373">
    <property type="entry name" value="Ferrdict_sens_TM"/>
</dbReference>
<evidence type="ECO:0000259" key="1">
    <source>
        <dbReference type="Pfam" id="PF04773"/>
    </source>
</evidence>
<comment type="caution">
    <text evidence="2">The sequence shown here is derived from an EMBL/GenBank/DDBJ whole genome shotgun (WGS) entry which is preliminary data.</text>
</comment>
<dbReference type="Pfam" id="PF04773">
    <property type="entry name" value="FecR"/>
    <property type="match status" value="1"/>
</dbReference>
<protein>
    <submittedName>
        <fullName evidence="2">FecR family protein</fullName>
    </submittedName>
</protein>
<proteinExistence type="predicted"/>
<dbReference type="Proteomes" id="UP001595904">
    <property type="component" value="Unassembled WGS sequence"/>
</dbReference>
<dbReference type="InterPro" id="IPR006860">
    <property type="entry name" value="FecR"/>
</dbReference>
<sequence>MSCALAEATAWQVYFESSGLESSDEFVAWLNASNDNATAWDQVRGAWSLLDEHETSDAGAELRRLALADADAAQASKPRRWWSSIGAGQRIAAAALVVMMVGALTTWGLTRPETYRTSMGERRVVTLSDDSRITLDSNSEVQVRYSKERRTLFLSHGQARFDVAHDTSRPFSVKARGQQVIAVGTSFNIDTLGPELRVTLLEGRVVVAPQSAQVDVASLRDQIINAGTIITSGSAPFVQLAAGEQLALRAGATPEVAPVSAADVSAWESGHLVFDDESLASVIERMSHYSSQRLLIADPRIANLRITGFFNAGDTAGFISTITEYLPVIASTTADGDIALNHR</sequence>
<keyword evidence="3" id="KW-1185">Reference proteome</keyword>
<name>A0ABV8T1A6_9GAMM</name>
<dbReference type="PIRSF" id="PIRSF018266">
    <property type="entry name" value="FecR"/>
    <property type="match status" value="1"/>
</dbReference>
<dbReference type="Gene3D" id="2.60.120.1440">
    <property type="match status" value="1"/>
</dbReference>
<gene>
    <name evidence="2" type="ORF">ACFPN2_25500</name>
</gene>
<reference evidence="3" key="1">
    <citation type="journal article" date="2019" name="Int. J. Syst. Evol. Microbiol.">
        <title>The Global Catalogue of Microorganisms (GCM) 10K type strain sequencing project: providing services to taxonomists for standard genome sequencing and annotation.</title>
        <authorList>
            <consortium name="The Broad Institute Genomics Platform"/>
            <consortium name="The Broad Institute Genome Sequencing Center for Infectious Disease"/>
            <person name="Wu L."/>
            <person name="Ma J."/>
        </authorList>
    </citation>
    <scope>NUCLEOTIDE SEQUENCE [LARGE SCALE GENOMIC DNA]</scope>
    <source>
        <strain evidence="3">CGMCC 1.10759</strain>
    </source>
</reference>
<dbReference type="PANTHER" id="PTHR30273">
    <property type="entry name" value="PERIPLASMIC SIGNAL SENSOR AND SIGMA FACTOR ACTIVATOR FECR-RELATED"/>
    <property type="match status" value="1"/>
</dbReference>
<dbReference type="PANTHER" id="PTHR30273:SF2">
    <property type="entry name" value="PROTEIN FECR"/>
    <property type="match status" value="1"/>
</dbReference>
<feature type="domain" description="FecR protein" evidence="1">
    <location>
        <begin position="114"/>
        <end position="205"/>
    </location>
</feature>
<dbReference type="EMBL" id="JBHSDU010000014">
    <property type="protein sequence ID" value="MFC4312464.1"/>
    <property type="molecule type" value="Genomic_DNA"/>
</dbReference>
<organism evidence="2 3">
    <name type="scientific">Steroidobacter flavus</name>
    <dbReference type="NCBI Taxonomy" id="1842136"/>
    <lineage>
        <taxon>Bacteria</taxon>
        <taxon>Pseudomonadati</taxon>
        <taxon>Pseudomonadota</taxon>
        <taxon>Gammaproteobacteria</taxon>
        <taxon>Steroidobacterales</taxon>
        <taxon>Steroidobacteraceae</taxon>
        <taxon>Steroidobacter</taxon>
    </lineage>
</organism>